<keyword evidence="4" id="KW-1185">Reference proteome</keyword>
<feature type="region of interest" description="Disordered" evidence="1">
    <location>
        <begin position="343"/>
        <end position="363"/>
    </location>
</feature>
<keyword evidence="2" id="KW-0812">Transmembrane</keyword>
<evidence type="ECO:0000313" key="4">
    <source>
        <dbReference type="Proteomes" id="UP000281955"/>
    </source>
</evidence>
<feature type="region of interest" description="Disordered" evidence="1">
    <location>
        <begin position="1"/>
        <end position="23"/>
    </location>
</feature>
<dbReference type="EMBL" id="RBWV01000016">
    <property type="protein sequence ID" value="RKS68635.1"/>
    <property type="molecule type" value="Genomic_DNA"/>
</dbReference>
<comment type="caution">
    <text evidence="3">The sequence shown here is derived from an EMBL/GenBank/DDBJ whole genome shotgun (WGS) entry which is preliminary data.</text>
</comment>
<evidence type="ECO:0000256" key="1">
    <source>
        <dbReference type="SAM" id="MobiDB-lite"/>
    </source>
</evidence>
<dbReference type="InParanoid" id="A0A420XL48"/>
<evidence type="ECO:0000313" key="3">
    <source>
        <dbReference type="EMBL" id="RKS68635.1"/>
    </source>
</evidence>
<gene>
    <name evidence="3" type="ORF">CLV35_3767</name>
</gene>
<reference evidence="3 4" key="1">
    <citation type="submission" date="2018-10" db="EMBL/GenBank/DDBJ databases">
        <title>Genomic Encyclopedia of Archaeal and Bacterial Type Strains, Phase II (KMG-II): from individual species to whole genera.</title>
        <authorList>
            <person name="Goeker M."/>
        </authorList>
    </citation>
    <scope>NUCLEOTIDE SEQUENCE [LARGE SCALE GENOMIC DNA]</scope>
    <source>
        <strain evidence="3 4">RP-AC37</strain>
    </source>
</reference>
<dbReference type="Proteomes" id="UP000281955">
    <property type="component" value="Unassembled WGS sequence"/>
</dbReference>
<organism evidence="3 4">
    <name type="scientific">Motilibacter peucedani</name>
    <dbReference type="NCBI Taxonomy" id="598650"/>
    <lineage>
        <taxon>Bacteria</taxon>
        <taxon>Bacillati</taxon>
        <taxon>Actinomycetota</taxon>
        <taxon>Actinomycetes</taxon>
        <taxon>Motilibacterales</taxon>
        <taxon>Motilibacteraceae</taxon>
        <taxon>Motilibacter</taxon>
    </lineage>
</organism>
<proteinExistence type="predicted"/>
<keyword evidence="2" id="KW-1133">Transmembrane helix</keyword>
<name>A0A420XL48_9ACTN</name>
<keyword evidence="2" id="KW-0472">Membrane</keyword>
<accession>A0A420XL48</accession>
<feature type="transmembrane region" description="Helical" evidence="2">
    <location>
        <begin position="30"/>
        <end position="51"/>
    </location>
</feature>
<dbReference type="AlphaFoldDB" id="A0A420XL48"/>
<feature type="compositionally biased region" description="Polar residues" evidence="1">
    <location>
        <begin position="1"/>
        <end position="22"/>
    </location>
</feature>
<protein>
    <submittedName>
        <fullName evidence="3">Capsular polysaccharide biosynthesis protein</fullName>
    </submittedName>
</protein>
<evidence type="ECO:0000256" key="2">
    <source>
        <dbReference type="SAM" id="Phobius"/>
    </source>
</evidence>
<sequence length="363" mass="37026">MRSSSSAPLSTAKGTSPVTRLSRSPLAQRLARRSWIVLVCVVVAAAVAAALHSRETTSYSSSATLIVPSGNAAGAAPGAASEAQKLAVTYAAGLGEDDAVADAVAAATHRTRGYVDDHLVVSNVQDTSLVQMKYTGDSRAEVTAAGHAFVQAVSGSSPASKTVRPGTLSLIKELSVDSVAPSSSAIPLGIILGLVLGAALAVAADRADPRIYTTNDLSALLHCPATRVSPTAPGSVATLVPRWLGRSSSGVTLLPVLDADRPAAALLQGHLRAAGDLAASTSVASSSLEQRLVGDLTPTPGALVLVAREGDSLRAVSDALLATGSLETQPVWFLLVPRSVGRRRRAEEPARTPDLAPLAEGHR</sequence>
<feature type="transmembrane region" description="Helical" evidence="2">
    <location>
        <begin position="185"/>
        <end position="204"/>
    </location>
</feature>